<name>A0A9N9DJ69_9GLOM</name>
<reference evidence="1" key="1">
    <citation type="submission" date="2021-06" db="EMBL/GenBank/DDBJ databases">
        <authorList>
            <person name="Kallberg Y."/>
            <person name="Tangrot J."/>
            <person name="Rosling A."/>
        </authorList>
    </citation>
    <scope>NUCLEOTIDE SEQUENCE</scope>
    <source>
        <strain evidence="1">IN212</strain>
    </source>
</reference>
<proteinExistence type="predicted"/>
<dbReference type="Proteomes" id="UP000789396">
    <property type="component" value="Unassembled WGS sequence"/>
</dbReference>
<evidence type="ECO:0000313" key="2">
    <source>
        <dbReference type="Proteomes" id="UP000789396"/>
    </source>
</evidence>
<dbReference type="AlphaFoldDB" id="A0A9N9DJ69"/>
<organism evidence="1 2">
    <name type="scientific">Racocetra fulgida</name>
    <dbReference type="NCBI Taxonomy" id="60492"/>
    <lineage>
        <taxon>Eukaryota</taxon>
        <taxon>Fungi</taxon>
        <taxon>Fungi incertae sedis</taxon>
        <taxon>Mucoromycota</taxon>
        <taxon>Glomeromycotina</taxon>
        <taxon>Glomeromycetes</taxon>
        <taxon>Diversisporales</taxon>
        <taxon>Gigasporaceae</taxon>
        <taxon>Racocetra</taxon>
    </lineage>
</organism>
<comment type="caution">
    <text evidence="1">The sequence shown here is derived from an EMBL/GenBank/DDBJ whole genome shotgun (WGS) entry which is preliminary data.</text>
</comment>
<gene>
    <name evidence="1" type="ORF">RFULGI_LOCUS7985</name>
</gene>
<accession>A0A9N9DJ69</accession>
<evidence type="ECO:0000313" key="1">
    <source>
        <dbReference type="EMBL" id="CAG8638300.1"/>
    </source>
</evidence>
<protein>
    <submittedName>
        <fullName evidence="1">17160_t:CDS:1</fullName>
    </submittedName>
</protein>
<keyword evidence="2" id="KW-1185">Reference proteome</keyword>
<sequence>GDYDYALNKINWLQQNMTGIEFVAIALPTGLNPFHANPNPGINTTHATSQPMFVIGIGITTTSGIEWIGTIILLLDVV</sequence>
<dbReference type="EMBL" id="CAJVPZ010012278">
    <property type="protein sequence ID" value="CAG8638300.1"/>
    <property type="molecule type" value="Genomic_DNA"/>
</dbReference>
<feature type="non-terminal residue" evidence="1">
    <location>
        <position position="1"/>
    </location>
</feature>